<comment type="caution">
    <text evidence="9">The sequence shown here is derived from an EMBL/GenBank/DDBJ whole genome shotgun (WGS) entry which is preliminary data.</text>
</comment>
<comment type="subcellular location">
    <subcellularLocation>
        <location evidence="2">Cell envelope</location>
    </subcellularLocation>
</comment>
<keyword evidence="10" id="KW-1185">Reference proteome</keyword>
<dbReference type="Proteomes" id="UP001576762">
    <property type="component" value="Unassembled WGS sequence"/>
</dbReference>
<dbReference type="InterPro" id="IPR011055">
    <property type="entry name" value="Dup_hybrid_motif"/>
</dbReference>
<accession>A0ABV4W8Z6</accession>
<evidence type="ECO:0000256" key="5">
    <source>
        <dbReference type="ARBA" id="ARBA00022801"/>
    </source>
</evidence>
<dbReference type="InterPro" id="IPR036779">
    <property type="entry name" value="LysM_dom_sf"/>
</dbReference>
<dbReference type="RefSeq" id="WP_374814976.1">
    <property type="nucleotide sequence ID" value="NZ_JBHFLD010000020.1"/>
</dbReference>
<dbReference type="InterPro" id="IPR016047">
    <property type="entry name" value="M23ase_b-sheet_dom"/>
</dbReference>
<dbReference type="Gene3D" id="3.10.450.350">
    <property type="match status" value="2"/>
</dbReference>
<proteinExistence type="predicted"/>
<dbReference type="InterPro" id="IPR050570">
    <property type="entry name" value="Cell_wall_metabolism_enzyme"/>
</dbReference>
<organism evidence="9 10">
    <name type="scientific">Marinobacter shengliensis</name>
    <dbReference type="NCBI Taxonomy" id="1389223"/>
    <lineage>
        <taxon>Bacteria</taxon>
        <taxon>Pseudomonadati</taxon>
        <taxon>Pseudomonadota</taxon>
        <taxon>Gammaproteobacteria</taxon>
        <taxon>Pseudomonadales</taxon>
        <taxon>Marinobacteraceae</taxon>
        <taxon>Marinobacter</taxon>
    </lineage>
</organism>
<keyword evidence="6" id="KW-0862">Zinc</keyword>
<evidence type="ECO:0000256" key="4">
    <source>
        <dbReference type="ARBA" id="ARBA00022723"/>
    </source>
</evidence>
<protein>
    <submittedName>
        <fullName evidence="9">Peptidoglycan DD-metalloendopeptidase family protein</fullName>
    </submittedName>
</protein>
<evidence type="ECO:0000259" key="8">
    <source>
        <dbReference type="PROSITE" id="PS51782"/>
    </source>
</evidence>
<sequence length="437" mass="48619">MAKQQAFTPTHKVLLGITVLMVLIASFWSTQSSSAKIPALPVEPLVTPTDPSAGVEALPDTLAESRSDTRTQHHEVQPGDTLSSIFSRYGAPTSDLYKIMETDVEYLALETLQPGTQLRLTFDDQHRFTELALVLDTARTVFYTRTDDDQFEYRRMEADTHWVSEVLRGSIEGSFYVSAVKAGLTAHQIASVNQLLEHRLNFRRDLRAGDQFAVIISHEMTDDQSTGKTRVEAVSLKRGSRTHTAFRFEDGNYYDQNGKSVLPAFRRWPTQTPYRVSSHFNPNRKHPVTKRIAPHNGVDLATPVGTPIVSTGDGIVQRVGNHPFAGKYVDIDHGNAYKTRYLHLHRILVKKGQSVQRGDRIALSGNTGRSTGPHLHFELHVNGRPVNPLKADIPTAADIPSEHAKAFKEDASYKLAVMERAGSRSNLMLAGARVSFD</sequence>
<dbReference type="EMBL" id="JBHFLD010000020">
    <property type="protein sequence ID" value="MFB2716626.1"/>
    <property type="molecule type" value="Genomic_DNA"/>
</dbReference>
<evidence type="ECO:0000256" key="1">
    <source>
        <dbReference type="ARBA" id="ARBA00001947"/>
    </source>
</evidence>
<dbReference type="InterPro" id="IPR018392">
    <property type="entry name" value="LysM"/>
</dbReference>
<dbReference type="SUPFAM" id="SSF51261">
    <property type="entry name" value="Duplicated hybrid motif"/>
    <property type="match status" value="1"/>
</dbReference>
<dbReference type="Pfam" id="PF01551">
    <property type="entry name" value="Peptidase_M23"/>
    <property type="match status" value="1"/>
</dbReference>
<dbReference type="PANTHER" id="PTHR21666:SF292">
    <property type="entry name" value="MUREIN DD-ENDOPEPTIDASE MEPM"/>
    <property type="match status" value="1"/>
</dbReference>
<keyword evidence="4" id="KW-0479">Metal-binding</keyword>
<keyword evidence="7" id="KW-0482">Metalloprotease</keyword>
<evidence type="ECO:0000256" key="6">
    <source>
        <dbReference type="ARBA" id="ARBA00022833"/>
    </source>
</evidence>
<dbReference type="PANTHER" id="PTHR21666">
    <property type="entry name" value="PEPTIDASE-RELATED"/>
    <property type="match status" value="1"/>
</dbReference>
<dbReference type="Pfam" id="PF19425">
    <property type="entry name" value="Csd3_N2"/>
    <property type="match status" value="1"/>
</dbReference>
<dbReference type="Gene3D" id="2.70.70.10">
    <property type="entry name" value="Glucose Permease (Domain IIA)"/>
    <property type="match status" value="1"/>
</dbReference>
<keyword evidence="5" id="KW-0378">Hydrolase</keyword>
<dbReference type="CDD" id="cd00118">
    <property type="entry name" value="LysM"/>
    <property type="match status" value="1"/>
</dbReference>
<evidence type="ECO:0000256" key="2">
    <source>
        <dbReference type="ARBA" id="ARBA00004196"/>
    </source>
</evidence>
<evidence type="ECO:0000313" key="10">
    <source>
        <dbReference type="Proteomes" id="UP001576762"/>
    </source>
</evidence>
<dbReference type="InterPro" id="IPR045834">
    <property type="entry name" value="Csd3_N2"/>
</dbReference>
<evidence type="ECO:0000256" key="3">
    <source>
        <dbReference type="ARBA" id="ARBA00022670"/>
    </source>
</evidence>
<reference evidence="9 10" key="1">
    <citation type="submission" date="2024-09" db="EMBL/GenBank/DDBJ databases">
        <title>Draft genome sequences of 6 high pH adapted Marinobacter shengliensis sp. isolated from Mariana forearc serpentinite mud volcanoes.</title>
        <authorList>
            <person name="Elkassas S."/>
            <person name="Serres M."/>
            <person name="Michael N."/>
            <person name="Amina P."/>
            <person name="Teodora Z."/>
            <person name="Julie H."/>
        </authorList>
    </citation>
    <scope>NUCLEOTIDE SEQUENCE [LARGE SCALE GENOMIC DNA]</scope>
    <source>
        <strain evidence="9 10">EB4</strain>
    </source>
</reference>
<dbReference type="CDD" id="cd12797">
    <property type="entry name" value="M23_peptidase"/>
    <property type="match status" value="1"/>
</dbReference>
<keyword evidence="3" id="KW-0645">Protease</keyword>
<gene>
    <name evidence="9" type="ORF">ACE05E_14160</name>
</gene>
<name>A0ABV4W8Z6_9GAMM</name>
<evidence type="ECO:0000313" key="9">
    <source>
        <dbReference type="EMBL" id="MFB2716626.1"/>
    </source>
</evidence>
<feature type="domain" description="LysM" evidence="8">
    <location>
        <begin position="72"/>
        <end position="120"/>
    </location>
</feature>
<dbReference type="PROSITE" id="PS51782">
    <property type="entry name" value="LYSM"/>
    <property type="match status" value="1"/>
</dbReference>
<dbReference type="InterPro" id="IPR007340">
    <property type="entry name" value="LysM_Opacity-associatedA"/>
</dbReference>
<comment type="cofactor">
    <cofactor evidence="1">
        <name>Zn(2+)</name>
        <dbReference type="ChEBI" id="CHEBI:29105"/>
    </cofactor>
</comment>
<dbReference type="SUPFAM" id="SSF54106">
    <property type="entry name" value="LysM domain"/>
    <property type="match status" value="1"/>
</dbReference>
<dbReference type="Pfam" id="PF04225">
    <property type="entry name" value="LysM_OapA"/>
    <property type="match status" value="1"/>
</dbReference>
<evidence type="ECO:0000256" key="7">
    <source>
        <dbReference type="ARBA" id="ARBA00023049"/>
    </source>
</evidence>